<dbReference type="AlphaFoldDB" id="A0A380AN41"/>
<organism evidence="2 3">
    <name type="scientific">Serratia marcescens</name>
    <dbReference type="NCBI Taxonomy" id="615"/>
    <lineage>
        <taxon>Bacteria</taxon>
        <taxon>Pseudomonadati</taxon>
        <taxon>Pseudomonadota</taxon>
        <taxon>Gammaproteobacteria</taxon>
        <taxon>Enterobacterales</taxon>
        <taxon>Yersiniaceae</taxon>
        <taxon>Serratia</taxon>
    </lineage>
</organism>
<evidence type="ECO:0000313" key="2">
    <source>
        <dbReference type="EMBL" id="SUI83929.1"/>
    </source>
</evidence>
<accession>A0A380AN41</accession>
<feature type="region of interest" description="Disordered" evidence="1">
    <location>
        <begin position="66"/>
        <end position="103"/>
    </location>
</feature>
<proteinExistence type="predicted"/>
<name>A0A380AN41_SERMA</name>
<dbReference type="EMBL" id="UGYK01000002">
    <property type="protein sequence ID" value="SUI83929.1"/>
    <property type="molecule type" value="Genomic_DNA"/>
</dbReference>
<gene>
    <name evidence="2" type="ORF">NCTC10211_05392</name>
</gene>
<sequence>MVRPPQNPVVISNFQVGSRCVMRVKIAIARPMIKPPIRLTISVPSGMWAFSGFIFMLTAQRKTLPTPPPINTASKELNMGQLPFNQRNSRGSERDRRNATRLSPRGYVDIISL</sequence>
<dbReference type="Proteomes" id="UP000254765">
    <property type="component" value="Unassembled WGS sequence"/>
</dbReference>
<evidence type="ECO:0000313" key="3">
    <source>
        <dbReference type="Proteomes" id="UP000254765"/>
    </source>
</evidence>
<evidence type="ECO:0000256" key="1">
    <source>
        <dbReference type="SAM" id="MobiDB-lite"/>
    </source>
</evidence>
<reference evidence="2 3" key="1">
    <citation type="submission" date="2018-06" db="EMBL/GenBank/DDBJ databases">
        <authorList>
            <consortium name="Pathogen Informatics"/>
            <person name="Doyle S."/>
        </authorList>
    </citation>
    <scope>NUCLEOTIDE SEQUENCE [LARGE SCALE GENOMIC DNA]</scope>
    <source>
        <strain evidence="2 3">NCTC10211</strain>
    </source>
</reference>
<protein>
    <submittedName>
        <fullName evidence="2">Uncharacterized protein</fullName>
    </submittedName>
</protein>